<dbReference type="GO" id="GO:0005634">
    <property type="term" value="C:nucleus"/>
    <property type="evidence" value="ECO:0007669"/>
    <property type="project" value="UniProtKB-SubCell"/>
</dbReference>
<evidence type="ECO:0000256" key="12">
    <source>
        <dbReference type="SAM" id="MobiDB-lite"/>
    </source>
</evidence>
<keyword evidence="4" id="KW-0677">Repeat</keyword>
<dbReference type="InterPro" id="IPR013087">
    <property type="entry name" value="Znf_C2H2_type"/>
</dbReference>
<dbReference type="AlphaFoldDB" id="A0AAN6WW34"/>
<evidence type="ECO:0000256" key="8">
    <source>
        <dbReference type="ARBA" id="ARBA00023125"/>
    </source>
</evidence>
<feature type="region of interest" description="Disordered" evidence="12">
    <location>
        <begin position="1"/>
        <end position="65"/>
    </location>
</feature>
<gene>
    <name evidence="14" type="ORF">QBC35DRAFT_385142</name>
</gene>
<evidence type="ECO:0000256" key="4">
    <source>
        <dbReference type="ARBA" id="ARBA00022737"/>
    </source>
</evidence>
<feature type="domain" description="C2H2-type" evidence="13">
    <location>
        <begin position="335"/>
        <end position="362"/>
    </location>
</feature>
<dbReference type="GO" id="GO:0010468">
    <property type="term" value="P:regulation of gene expression"/>
    <property type="evidence" value="ECO:0007669"/>
    <property type="project" value="TreeGrafter"/>
</dbReference>
<evidence type="ECO:0000256" key="7">
    <source>
        <dbReference type="ARBA" id="ARBA00023015"/>
    </source>
</evidence>
<reference evidence="14" key="1">
    <citation type="journal article" date="2023" name="Mol. Phylogenet. Evol.">
        <title>Genome-scale phylogeny and comparative genomics of the fungal order Sordariales.</title>
        <authorList>
            <person name="Hensen N."/>
            <person name="Bonometti L."/>
            <person name="Westerberg I."/>
            <person name="Brannstrom I.O."/>
            <person name="Guillou S."/>
            <person name="Cros-Aarteil S."/>
            <person name="Calhoun S."/>
            <person name="Haridas S."/>
            <person name="Kuo A."/>
            <person name="Mondo S."/>
            <person name="Pangilinan J."/>
            <person name="Riley R."/>
            <person name="LaButti K."/>
            <person name="Andreopoulos B."/>
            <person name="Lipzen A."/>
            <person name="Chen C."/>
            <person name="Yan M."/>
            <person name="Daum C."/>
            <person name="Ng V."/>
            <person name="Clum A."/>
            <person name="Steindorff A."/>
            <person name="Ohm R.A."/>
            <person name="Martin F."/>
            <person name="Silar P."/>
            <person name="Natvig D.O."/>
            <person name="Lalanne C."/>
            <person name="Gautier V."/>
            <person name="Ament-Velasquez S.L."/>
            <person name="Kruys A."/>
            <person name="Hutchinson M.I."/>
            <person name="Powell A.J."/>
            <person name="Barry K."/>
            <person name="Miller A.N."/>
            <person name="Grigoriev I.V."/>
            <person name="Debuchy R."/>
            <person name="Gladieux P."/>
            <person name="Hiltunen Thoren M."/>
            <person name="Johannesson H."/>
        </authorList>
    </citation>
    <scope>NUCLEOTIDE SEQUENCE</scope>
    <source>
        <strain evidence="14">PSN309</strain>
    </source>
</reference>
<dbReference type="InterPro" id="IPR036236">
    <property type="entry name" value="Znf_C2H2_sf"/>
</dbReference>
<evidence type="ECO:0000313" key="15">
    <source>
        <dbReference type="Proteomes" id="UP001302126"/>
    </source>
</evidence>
<comment type="caution">
    <text evidence="14">The sequence shown here is derived from an EMBL/GenBank/DDBJ whole genome shotgun (WGS) entry which is preliminary data.</text>
</comment>
<keyword evidence="5 11" id="KW-0863">Zinc-finger</keyword>
<evidence type="ECO:0000256" key="2">
    <source>
        <dbReference type="ARBA" id="ARBA00006991"/>
    </source>
</evidence>
<dbReference type="PANTHER" id="PTHR16515:SF66">
    <property type="entry name" value="C2H2-TYPE DOMAIN-CONTAINING PROTEIN"/>
    <property type="match status" value="1"/>
</dbReference>
<dbReference type="FunFam" id="3.30.160.60:FF:001156">
    <property type="entry name" value="Zinc finger protein 407"/>
    <property type="match status" value="2"/>
</dbReference>
<evidence type="ECO:0000256" key="10">
    <source>
        <dbReference type="ARBA" id="ARBA00023242"/>
    </source>
</evidence>
<dbReference type="Pfam" id="PF00096">
    <property type="entry name" value="zf-C2H2"/>
    <property type="match status" value="2"/>
</dbReference>
<dbReference type="PANTHER" id="PTHR16515">
    <property type="entry name" value="PR DOMAIN ZINC FINGER PROTEIN"/>
    <property type="match status" value="1"/>
</dbReference>
<dbReference type="GO" id="GO:0003677">
    <property type="term" value="F:DNA binding"/>
    <property type="evidence" value="ECO:0007669"/>
    <property type="project" value="UniProtKB-KW"/>
</dbReference>
<organism evidence="14 15">
    <name type="scientific">Podospora australis</name>
    <dbReference type="NCBI Taxonomy" id="1536484"/>
    <lineage>
        <taxon>Eukaryota</taxon>
        <taxon>Fungi</taxon>
        <taxon>Dikarya</taxon>
        <taxon>Ascomycota</taxon>
        <taxon>Pezizomycotina</taxon>
        <taxon>Sordariomycetes</taxon>
        <taxon>Sordariomycetidae</taxon>
        <taxon>Sordariales</taxon>
        <taxon>Podosporaceae</taxon>
        <taxon>Podospora</taxon>
    </lineage>
</organism>
<proteinExistence type="inferred from homology"/>
<feature type="compositionally biased region" description="Polar residues" evidence="12">
    <location>
        <begin position="200"/>
        <end position="242"/>
    </location>
</feature>
<keyword evidence="15" id="KW-1185">Reference proteome</keyword>
<evidence type="ECO:0000313" key="14">
    <source>
        <dbReference type="EMBL" id="KAK4187287.1"/>
    </source>
</evidence>
<feature type="compositionally biased region" description="Basic and acidic residues" evidence="12">
    <location>
        <begin position="1"/>
        <end position="11"/>
    </location>
</feature>
<accession>A0AAN6WW34</accession>
<evidence type="ECO:0000256" key="6">
    <source>
        <dbReference type="ARBA" id="ARBA00022833"/>
    </source>
</evidence>
<evidence type="ECO:0000256" key="3">
    <source>
        <dbReference type="ARBA" id="ARBA00022723"/>
    </source>
</evidence>
<keyword evidence="8" id="KW-0238">DNA-binding</keyword>
<dbReference type="Gene3D" id="3.30.160.60">
    <property type="entry name" value="Classic Zinc Finger"/>
    <property type="match status" value="2"/>
</dbReference>
<dbReference type="SUPFAM" id="SSF57667">
    <property type="entry name" value="beta-beta-alpha zinc fingers"/>
    <property type="match status" value="1"/>
</dbReference>
<keyword evidence="6" id="KW-0862">Zinc</keyword>
<dbReference type="Proteomes" id="UP001302126">
    <property type="component" value="Unassembled WGS sequence"/>
</dbReference>
<name>A0AAN6WW34_9PEZI</name>
<feature type="compositionally biased region" description="Low complexity" evidence="12">
    <location>
        <begin position="125"/>
        <end position="140"/>
    </location>
</feature>
<keyword evidence="10" id="KW-0539">Nucleus</keyword>
<keyword evidence="7" id="KW-0805">Transcription regulation</keyword>
<reference evidence="14" key="2">
    <citation type="submission" date="2023-05" db="EMBL/GenBank/DDBJ databases">
        <authorList>
            <consortium name="Lawrence Berkeley National Laboratory"/>
            <person name="Steindorff A."/>
            <person name="Hensen N."/>
            <person name="Bonometti L."/>
            <person name="Westerberg I."/>
            <person name="Brannstrom I.O."/>
            <person name="Guillou S."/>
            <person name="Cros-Aarteil S."/>
            <person name="Calhoun S."/>
            <person name="Haridas S."/>
            <person name="Kuo A."/>
            <person name="Mondo S."/>
            <person name="Pangilinan J."/>
            <person name="Riley R."/>
            <person name="Labutti K."/>
            <person name="Andreopoulos B."/>
            <person name="Lipzen A."/>
            <person name="Chen C."/>
            <person name="Yanf M."/>
            <person name="Daum C."/>
            <person name="Ng V."/>
            <person name="Clum A."/>
            <person name="Ohm R."/>
            <person name="Martin F."/>
            <person name="Silar P."/>
            <person name="Natvig D."/>
            <person name="Lalanne C."/>
            <person name="Gautier V."/>
            <person name="Ament-Velasquez S.L."/>
            <person name="Kruys A."/>
            <person name="Hutchinson M.I."/>
            <person name="Powell A.J."/>
            <person name="Barry K."/>
            <person name="Miller A.N."/>
            <person name="Grigoriev I.V."/>
            <person name="Debuchy R."/>
            <person name="Gladieux P."/>
            <person name="Thoren M.H."/>
            <person name="Johannesson H."/>
        </authorList>
    </citation>
    <scope>NUCLEOTIDE SEQUENCE</scope>
    <source>
        <strain evidence="14">PSN309</strain>
    </source>
</reference>
<evidence type="ECO:0000256" key="11">
    <source>
        <dbReference type="PROSITE-ProRule" id="PRU00042"/>
    </source>
</evidence>
<dbReference type="InterPro" id="IPR050331">
    <property type="entry name" value="Zinc_finger"/>
</dbReference>
<dbReference type="SMART" id="SM00355">
    <property type="entry name" value="ZnF_C2H2"/>
    <property type="match status" value="2"/>
</dbReference>
<dbReference type="PROSITE" id="PS50157">
    <property type="entry name" value="ZINC_FINGER_C2H2_2"/>
    <property type="match status" value="2"/>
</dbReference>
<dbReference type="PROSITE" id="PS00028">
    <property type="entry name" value="ZINC_FINGER_C2H2_1"/>
    <property type="match status" value="1"/>
</dbReference>
<dbReference type="GO" id="GO:0008270">
    <property type="term" value="F:zinc ion binding"/>
    <property type="evidence" value="ECO:0007669"/>
    <property type="project" value="UniProtKB-KW"/>
</dbReference>
<keyword evidence="3" id="KW-0479">Metal-binding</keyword>
<comment type="subcellular location">
    <subcellularLocation>
        <location evidence="1">Nucleus</location>
    </subcellularLocation>
</comment>
<evidence type="ECO:0000256" key="9">
    <source>
        <dbReference type="ARBA" id="ARBA00023163"/>
    </source>
</evidence>
<evidence type="ECO:0000256" key="5">
    <source>
        <dbReference type="ARBA" id="ARBA00022771"/>
    </source>
</evidence>
<keyword evidence="9" id="KW-0804">Transcription</keyword>
<dbReference type="EMBL" id="MU864405">
    <property type="protein sequence ID" value="KAK4187287.1"/>
    <property type="molecule type" value="Genomic_DNA"/>
</dbReference>
<evidence type="ECO:0000259" key="13">
    <source>
        <dbReference type="PROSITE" id="PS50157"/>
    </source>
</evidence>
<evidence type="ECO:0000256" key="1">
    <source>
        <dbReference type="ARBA" id="ARBA00004123"/>
    </source>
</evidence>
<comment type="similarity">
    <text evidence="2">Belongs to the krueppel C2H2-type zinc-finger protein family.</text>
</comment>
<sequence>MNIPDDGRDGAWRALPSTTAMKAEPSSPNPVAPSPFANTTTSTTRGSILTPTSGTTSDVLSPGVNGGSFQHPGMLYAGNMSGAWPTPQNPGYVYSNANASNGLPPLSHSTMPLYKPLDSSPRTHNTAAGTSSTCTNGTNGDNQPNTPSYQDRPAFPGPSHTSGLAQPSIAAQTPIGSQPPAPGYSAPSSQAVGQDGTGYRNASLSSPHYSHATSPHGTAFPSYSPSLSHHQSPTNHSPTTSLAPPIRGSGSIPDMVPPGGFNQGRSPYPVMPPVTTYVAYPPMPHAVMSNLGQPGAPLTMIHSHPSFGPYHGMHHQPHSYWIGPSHLPPQQERPFKCDQCPQSFNRNHDLKRHKRIHLSVKPFPCNYCDKSFSRKDALKRHKLVKGCGDAVRPDDSDAGTQNTPMDTDGDRDDAGSDQTEASPGLVKREQYDFSVAPSKRDGHNHGRGPNSTY</sequence>
<feature type="compositionally biased region" description="Polar residues" evidence="12">
    <location>
        <begin position="159"/>
        <end position="176"/>
    </location>
</feature>
<protein>
    <recommendedName>
        <fullName evidence="13">C2H2-type domain-containing protein</fullName>
    </recommendedName>
</protein>
<feature type="region of interest" description="Disordered" evidence="12">
    <location>
        <begin position="106"/>
        <end position="264"/>
    </location>
</feature>
<feature type="compositionally biased region" description="Low complexity" evidence="12">
    <location>
        <begin position="39"/>
        <end position="52"/>
    </location>
</feature>
<feature type="region of interest" description="Disordered" evidence="12">
    <location>
        <begin position="387"/>
        <end position="453"/>
    </location>
</feature>
<feature type="domain" description="C2H2-type" evidence="13">
    <location>
        <begin position="363"/>
        <end position="393"/>
    </location>
</feature>